<dbReference type="Pfam" id="PF25267">
    <property type="entry name" value="TANGO6_N"/>
    <property type="match status" value="1"/>
</dbReference>
<evidence type="ECO:0000256" key="2">
    <source>
        <dbReference type="SAM" id="MobiDB-lite"/>
    </source>
</evidence>
<dbReference type="Proteomes" id="UP001217417">
    <property type="component" value="Unassembled WGS sequence"/>
</dbReference>
<evidence type="ECO:0000259" key="4">
    <source>
        <dbReference type="Pfam" id="PF23565"/>
    </source>
</evidence>
<dbReference type="Gene3D" id="1.25.10.10">
    <property type="entry name" value="Leucine-rich Repeat Variant"/>
    <property type="match status" value="1"/>
</dbReference>
<comment type="caution">
    <text evidence="6">The sequence shown here is derived from an EMBL/GenBank/DDBJ whole genome shotgun (WGS) entry which is preliminary data.</text>
</comment>
<evidence type="ECO:0000256" key="1">
    <source>
        <dbReference type="ARBA" id="ARBA00005724"/>
    </source>
</evidence>
<dbReference type="SUPFAM" id="SSF48371">
    <property type="entry name" value="ARM repeat"/>
    <property type="match status" value="2"/>
</dbReference>
<evidence type="ECO:0000259" key="5">
    <source>
        <dbReference type="Pfam" id="PF25267"/>
    </source>
</evidence>
<dbReference type="InterPro" id="IPR011989">
    <property type="entry name" value="ARM-like"/>
</dbReference>
<feature type="domain" description="TANGO6 HEAT repeat" evidence="4">
    <location>
        <begin position="245"/>
        <end position="432"/>
    </location>
</feature>
<dbReference type="PANTHER" id="PTHR20959">
    <property type="entry name" value="TRANSPORT AND GOLGI ORGANIZATION PROTEIN 6 FAMILY MEMBER"/>
    <property type="match status" value="1"/>
</dbReference>
<dbReference type="Pfam" id="PF23565">
    <property type="entry name" value="ARM_TANGO6"/>
    <property type="match status" value="1"/>
</dbReference>
<gene>
    <name evidence="6" type="ORF">POJ06DRAFT_263610</name>
</gene>
<organism evidence="6 7">
    <name type="scientific">Lipomyces tetrasporus</name>
    <dbReference type="NCBI Taxonomy" id="54092"/>
    <lineage>
        <taxon>Eukaryota</taxon>
        <taxon>Fungi</taxon>
        <taxon>Dikarya</taxon>
        <taxon>Ascomycota</taxon>
        <taxon>Saccharomycotina</taxon>
        <taxon>Lipomycetes</taxon>
        <taxon>Lipomycetales</taxon>
        <taxon>Lipomycetaceae</taxon>
        <taxon>Lipomyces</taxon>
    </lineage>
</organism>
<dbReference type="AlphaFoldDB" id="A0AAD7QMX4"/>
<evidence type="ECO:0008006" key="8">
    <source>
        <dbReference type="Google" id="ProtNLM"/>
    </source>
</evidence>
<proteinExistence type="inferred from homology"/>
<feature type="compositionally biased region" description="Acidic residues" evidence="2">
    <location>
        <begin position="585"/>
        <end position="602"/>
    </location>
</feature>
<accession>A0AAD7QMX4</accession>
<dbReference type="InterPro" id="IPR016024">
    <property type="entry name" value="ARM-type_fold"/>
</dbReference>
<name>A0AAD7QMX4_9ASCO</name>
<evidence type="ECO:0000313" key="6">
    <source>
        <dbReference type="EMBL" id="KAJ8096872.1"/>
    </source>
</evidence>
<dbReference type="GO" id="GO:0009306">
    <property type="term" value="P:protein secretion"/>
    <property type="evidence" value="ECO:0007669"/>
    <property type="project" value="TreeGrafter"/>
</dbReference>
<dbReference type="RefSeq" id="XP_056040322.1">
    <property type="nucleotide sequence ID" value="XM_056188905.1"/>
</dbReference>
<dbReference type="Pfam" id="PF10363">
    <property type="entry name" value="RTP1_C1"/>
    <property type="match status" value="1"/>
</dbReference>
<sequence length="940" mass="104485">MARRLTKYFIEASDVLSQAARIQTSQAGEEFIKAFYELLRQFQTNSDFIQVSEDVDPEVFISKYLIDLLKRIDEASKEDQKDNPDVFSIALGDMKTINALLDLIIIECIYPYLTPGLGIPLENRRKASNLRKTNLNAKLRALILSHVVDTLVDIVESENDIADVIMGGQYCTDIISGLVELGFSPATSTDEPVKYRKGFSDFLNRIQTYTLLCYVTMLIHKDTPPWCIQLLTRTLAMIPISRPDDGVKSLVEMIGGLREDDQISVDRLDRAAKLLCSIPKGVQPREYFAQVGEQLLKILDNPQQKLLVSSAVQVIGSMQKSRPRVVGDFIFKPVIDSLIPQIDVKENADVIVSDTELSKAITRLSQLIRNSPPDIIEILLSPVFYSLWALANFQKRTKRATNIVMSLLSVYIKACRPDEKIDGLVHRIYYDGNEVWRYGSGENGQIEIRKRGRTYTELAAENELKSGLEGIDNLEQRTGLLLELIDGLDKASVRKIFLKTVRRWLVKRNDSTSDPLQVFADLRLLEGILEKHKSEIIKSPSEIVGLVSSILDQYYTTLREIQDAKNASMPISAQLAGIVSPPPEADADSDDEDDEKEEMDTDAESVSVAISLLSAIVSESLVGQAHNFSPDDQRVLKSFGPALKYIAEHGPESVSSSAATLALLLNETEIPTAPSNPHLSESQQRYQLALSSLQDPLIPIRAYGLQLLRTLITERDPVVNVDAVLKIYFSTLNDEDSFIYLNSIKGLQSLTDIHGISVIKKLIAQYTAPDKSPSLDERLRIGEAILRTVQRLGDALTGINADIIAHAMVTTISNRKLDTRIRSSALSILGMACEVNPSGLSAWVKDGIECALGVLTFESDEEKTPLRRAAVVLIGSLLNGVRDLNQFPKEFAKEIVRNMRYVRSSDGDGMVRAQAGNVLDIVGEMISEELAVSQPDLKHM</sequence>
<dbReference type="PANTHER" id="PTHR20959:SF1">
    <property type="entry name" value="TRANSPORT AND GOLGI ORGANIZATION PROTEIN 6 HOMOLOG"/>
    <property type="match status" value="1"/>
</dbReference>
<comment type="similarity">
    <text evidence="1">Belongs to the Tango6 family.</text>
</comment>
<feature type="domain" description="TANGO6 N-terminal" evidence="5">
    <location>
        <begin position="83"/>
        <end position="190"/>
    </location>
</feature>
<feature type="domain" description="RNA polymerase II assembly factor Rtp1 C-terminal" evidence="3">
    <location>
        <begin position="686"/>
        <end position="794"/>
    </location>
</feature>
<dbReference type="InterPro" id="IPR019451">
    <property type="entry name" value="Rtp1_C1"/>
</dbReference>
<protein>
    <recommendedName>
        <fullName evidence="8">RNA polymerase II assembly factor Rtp1 C-terminal domain-containing protein</fullName>
    </recommendedName>
</protein>
<dbReference type="InterPro" id="IPR057407">
    <property type="entry name" value="HEAT_TANGO6"/>
</dbReference>
<feature type="region of interest" description="Disordered" evidence="2">
    <location>
        <begin position="577"/>
        <end position="602"/>
    </location>
</feature>
<dbReference type="GeneID" id="80884071"/>
<dbReference type="InterPro" id="IPR039600">
    <property type="entry name" value="TANGO6/Rtp1"/>
</dbReference>
<reference evidence="6" key="1">
    <citation type="submission" date="2023-03" db="EMBL/GenBank/DDBJ databases">
        <title>Near-Complete genome sequence of Lipomyces tetrasporous NRRL Y-64009, an oleaginous yeast capable of growing on lignocellulosic hydrolysates.</title>
        <authorList>
            <consortium name="Lawrence Berkeley National Laboratory"/>
            <person name="Jagtap S.S."/>
            <person name="Liu J.-J."/>
            <person name="Walukiewicz H.E."/>
            <person name="Pangilinan J."/>
            <person name="Lipzen A."/>
            <person name="Ahrendt S."/>
            <person name="Koriabine M."/>
            <person name="Cobaugh K."/>
            <person name="Salamov A."/>
            <person name="Yoshinaga Y."/>
            <person name="Ng V."/>
            <person name="Daum C."/>
            <person name="Grigoriev I.V."/>
            <person name="Slininger P.J."/>
            <person name="Dien B.S."/>
            <person name="Jin Y.-S."/>
            <person name="Rao C.V."/>
        </authorList>
    </citation>
    <scope>NUCLEOTIDE SEQUENCE</scope>
    <source>
        <strain evidence="6">NRRL Y-64009</strain>
    </source>
</reference>
<keyword evidence="7" id="KW-1185">Reference proteome</keyword>
<dbReference type="EMBL" id="JARPMG010000013">
    <property type="protein sequence ID" value="KAJ8096872.1"/>
    <property type="molecule type" value="Genomic_DNA"/>
</dbReference>
<dbReference type="InterPro" id="IPR057347">
    <property type="entry name" value="TANGO6_N"/>
</dbReference>
<evidence type="ECO:0000313" key="7">
    <source>
        <dbReference type="Proteomes" id="UP001217417"/>
    </source>
</evidence>
<evidence type="ECO:0000259" key="3">
    <source>
        <dbReference type="Pfam" id="PF10363"/>
    </source>
</evidence>